<dbReference type="Pfam" id="PF12274">
    <property type="entry name" value="DUF3615"/>
    <property type="match status" value="1"/>
</dbReference>
<dbReference type="InterPro" id="IPR022059">
    <property type="entry name" value="DUF3615"/>
</dbReference>
<organism evidence="2 3">
    <name type="scientific">Panicum miliaceum</name>
    <name type="common">Proso millet</name>
    <name type="synonym">Broomcorn millet</name>
    <dbReference type="NCBI Taxonomy" id="4540"/>
    <lineage>
        <taxon>Eukaryota</taxon>
        <taxon>Viridiplantae</taxon>
        <taxon>Streptophyta</taxon>
        <taxon>Embryophyta</taxon>
        <taxon>Tracheophyta</taxon>
        <taxon>Spermatophyta</taxon>
        <taxon>Magnoliopsida</taxon>
        <taxon>Liliopsida</taxon>
        <taxon>Poales</taxon>
        <taxon>Poaceae</taxon>
        <taxon>PACMAD clade</taxon>
        <taxon>Panicoideae</taxon>
        <taxon>Panicodae</taxon>
        <taxon>Paniceae</taxon>
        <taxon>Panicinae</taxon>
        <taxon>Panicum</taxon>
        <taxon>Panicum sect. Panicum</taxon>
    </lineage>
</organism>
<dbReference type="Proteomes" id="UP000275267">
    <property type="component" value="Unassembled WGS sequence"/>
</dbReference>
<gene>
    <name evidence="2" type="ORF">C2845_PM18G01920</name>
</gene>
<comment type="caution">
    <text evidence="2">The sequence shown here is derived from an EMBL/GenBank/DDBJ whole genome shotgun (WGS) entry which is preliminary data.</text>
</comment>
<dbReference type="EMBL" id="PQIB02000017">
    <property type="protein sequence ID" value="RLM59003.1"/>
    <property type="molecule type" value="Genomic_DNA"/>
</dbReference>
<evidence type="ECO:0000313" key="3">
    <source>
        <dbReference type="Proteomes" id="UP000275267"/>
    </source>
</evidence>
<dbReference type="AlphaFoldDB" id="A0A3L6PKZ5"/>
<name>A0A3L6PKZ5_PANMI</name>
<protein>
    <recommendedName>
        <fullName evidence="1">DUF3615 domain-containing protein</fullName>
    </recommendedName>
</protein>
<feature type="domain" description="DUF3615" evidence="1">
    <location>
        <begin position="2"/>
        <end position="56"/>
    </location>
</feature>
<reference evidence="3" key="1">
    <citation type="journal article" date="2019" name="Nat. Commun.">
        <title>The genome of broomcorn millet.</title>
        <authorList>
            <person name="Zou C."/>
            <person name="Miki D."/>
            <person name="Li D."/>
            <person name="Tang Q."/>
            <person name="Xiao L."/>
            <person name="Rajput S."/>
            <person name="Deng P."/>
            <person name="Jia W."/>
            <person name="Huang R."/>
            <person name="Zhang M."/>
            <person name="Sun Y."/>
            <person name="Hu J."/>
            <person name="Fu X."/>
            <person name="Schnable P.S."/>
            <person name="Li F."/>
            <person name="Zhang H."/>
            <person name="Feng B."/>
            <person name="Zhu X."/>
            <person name="Liu R."/>
            <person name="Schnable J.C."/>
            <person name="Zhu J.-K."/>
            <person name="Zhang H."/>
        </authorList>
    </citation>
    <scope>NUCLEOTIDE SEQUENCE [LARGE SCALE GENOMIC DNA]</scope>
</reference>
<sequence>MAESGHLYTHVNFTARSSKEGSKEQLFFAELYNCGKRRAPGGFLVTCCEPLGSDSTVGHKEFQVDGASAVRKNIDIAWWFACSPGTLHPRGDN</sequence>
<evidence type="ECO:0000259" key="1">
    <source>
        <dbReference type="Pfam" id="PF12274"/>
    </source>
</evidence>
<keyword evidence="3" id="KW-1185">Reference proteome</keyword>
<dbReference type="OrthoDB" id="661637at2759"/>
<accession>A0A3L6PKZ5</accession>
<evidence type="ECO:0000313" key="2">
    <source>
        <dbReference type="EMBL" id="RLM59003.1"/>
    </source>
</evidence>
<proteinExistence type="predicted"/>